<keyword evidence="2" id="KW-0489">Methyltransferase</keyword>
<evidence type="ECO:0000259" key="1">
    <source>
        <dbReference type="Pfam" id="PF13847"/>
    </source>
</evidence>
<sequence>MTPSKVPDYKTQYDKWDATRMDAEENMNHQARYDKWASTYDEDVKKRNYKSPELVLDFLLELLELEKIPFTPNTPGLRVLDAGCGTGLLGKLMIDAGFSQIDGVDISQKMVDKAQQLGIYQTLLGECDLQKPLPSSLENQYDIIASAGVFTLDMVFPQTLAYLVRTAKPGCVIAIGSSSSWCEKYDFEGFYQKLSRAGYIELLKANLNAPYVANHNSTETLTANYWGFLVKNNNVQIG</sequence>
<dbReference type="InterPro" id="IPR029063">
    <property type="entry name" value="SAM-dependent_MTases_sf"/>
</dbReference>
<dbReference type="EMBL" id="JACJTA010000053">
    <property type="protein sequence ID" value="MBD2607027.1"/>
    <property type="molecule type" value="Genomic_DNA"/>
</dbReference>
<protein>
    <submittedName>
        <fullName evidence="2">Methyltransferase domain-containing protein</fullName>
    </submittedName>
</protein>
<organism evidence="2 3">
    <name type="scientific">Scytonema hofmannii FACHB-248</name>
    <dbReference type="NCBI Taxonomy" id="1842502"/>
    <lineage>
        <taxon>Bacteria</taxon>
        <taxon>Bacillati</taxon>
        <taxon>Cyanobacteriota</taxon>
        <taxon>Cyanophyceae</taxon>
        <taxon>Nostocales</taxon>
        <taxon>Scytonemataceae</taxon>
        <taxon>Scytonema</taxon>
    </lineage>
</organism>
<dbReference type="Gene3D" id="3.40.50.150">
    <property type="entry name" value="Vaccinia Virus protein VP39"/>
    <property type="match status" value="1"/>
</dbReference>
<evidence type="ECO:0000313" key="2">
    <source>
        <dbReference type="EMBL" id="MBD2607027.1"/>
    </source>
</evidence>
<dbReference type="RefSeq" id="WP_051502812.1">
    <property type="nucleotide sequence ID" value="NZ_JACJTA010000053.1"/>
</dbReference>
<dbReference type="CDD" id="cd02440">
    <property type="entry name" value="AdoMet_MTases"/>
    <property type="match status" value="1"/>
</dbReference>
<feature type="domain" description="Methyltransferase" evidence="1">
    <location>
        <begin position="74"/>
        <end position="179"/>
    </location>
</feature>
<dbReference type="PANTHER" id="PTHR43861:SF1">
    <property type="entry name" value="TRANS-ACONITATE 2-METHYLTRANSFERASE"/>
    <property type="match status" value="1"/>
</dbReference>
<dbReference type="Pfam" id="PF13847">
    <property type="entry name" value="Methyltransf_31"/>
    <property type="match status" value="1"/>
</dbReference>
<dbReference type="GO" id="GO:0008168">
    <property type="term" value="F:methyltransferase activity"/>
    <property type="evidence" value="ECO:0007669"/>
    <property type="project" value="UniProtKB-KW"/>
</dbReference>
<dbReference type="GO" id="GO:0032259">
    <property type="term" value="P:methylation"/>
    <property type="evidence" value="ECO:0007669"/>
    <property type="project" value="UniProtKB-KW"/>
</dbReference>
<dbReference type="Proteomes" id="UP000660380">
    <property type="component" value="Unassembled WGS sequence"/>
</dbReference>
<dbReference type="SUPFAM" id="SSF53335">
    <property type="entry name" value="S-adenosyl-L-methionine-dependent methyltransferases"/>
    <property type="match status" value="1"/>
</dbReference>
<dbReference type="PANTHER" id="PTHR43861">
    <property type="entry name" value="TRANS-ACONITATE 2-METHYLTRANSFERASE-RELATED"/>
    <property type="match status" value="1"/>
</dbReference>
<keyword evidence="3" id="KW-1185">Reference proteome</keyword>
<proteinExistence type="predicted"/>
<evidence type="ECO:0000313" key="3">
    <source>
        <dbReference type="Proteomes" id="UP000660380"/>
    </source>
</evidence>
<comment type="caution">
    <text evidence="2">The sequence shown here is derived from an EMBL/GenBank/DDBJ whole genome shotgun (WGS) entry which is preliminary data.</text>
</comment>
<reference evidence="2 3" key="1">
    <citation type="journal article" date="2020" name="ISME J.">
        <title>Comparative genomics reveals insights into cyanobacterial evolution and habitat adaptation.</title>
        <authorList>
            <person name="Chen M.Y."/>
            <person name="Teng W.K."/>
            <person name="Zhao L."/>
            <person name="Hu C.X."/>
            <person name="Zhou Y.K."/>
            <person name="Han B.P."/>
            <person name="Song L.R."/>
            <person name="Shu W.S."/>
        </authorList>
    </citation>
    <scope>NUCLEOTIDE SEQUENCE [LARGE SCALE GENOMIC DNA]</scope>
    <source>
        <strain evidence="2 3">FACHB-248</strain>
    </source>
</reference>
<accession>A0ABR8GV14</accession>
<keyword evidence="2" id="KW-0808">Transferase</keyword>
<gene>
    <name evidence="2" type="ORF">H6G81_21475</name>
</gene>
<name>A0ABR8GV14_9CYAN</name>
<dbReference type="InterPro" id="IPR025714">
    <property type="entry name" value="Methyltranfer_dom"/>
</dbReference>